<name>A0A9W8YR73_9PEZI</name>
<feature type="chain" id="PRO_5040869342" description="Secreted protein" evidence="1">
    <location>
        <begin position="24"/>
        <end position="981"/>
    </location>
</feature>
<evidence type="ECO:0000256" key="1">
    <source>
        <dbReference type="SAM" id="SignalP"/>
    </source>
</evidence>
<dbReference type="Gene3D" id="2.60.120.260">
    <property type="entry name" value="Galactose-binding domain-like"/>
    <property type="match status" value="1"/>
</dbReference>
<dbReference type="PANTHER" id="PTHR36848">
    <property type="entry name" value="DNA-BINDING PROTEIN (PUTATIVE SECRETED PROTEIN)-RELATED"/>
    <property type="match status" value="1"/>
</dbReference>
<reference evidence="2" key="1">
    <citation type="submission" date="2022-10" db="EMBL/GenBank/DDBJ databases">
        <title>Tapping the CABI collections for fungal endophytes: first genome assemblies for Collariella, Neodidymelliopsis, Ascochyta clinopodiicola, Didymella pomorum, Didymosphaeria variabile, Neocosmospora piperis and Neocucurbitaria cava.</title>
        <authorList>
            <person name="Hill R."/>
        </authorList>
    </citation>
    <scope>NUCLEOTIDE SEQUENCE</scope>
    <source>
        <strain evidence="2">IMI 355082</strain>
    </source>
</reference>
<dbReference type="OrthoDB" id="2588159at2759"/>
<proteinExistence type="predicted"/>
<dbReference type="PANTHER" id="PTHR36848:SF2">
    <property type="entry name" value="SECRETED PROTEIN"/>
    <property type="match status" value="1"/>
</dbReference>
<keyword evidence="3" id="KW-1185">Reference proteome</keyword>
<dbReference type="InterPro" id="IPR053161">
    <property type="entry name" value="Ulvan_degrading_GH"/>
</dbReference>
<protein>
    <recommendedName>
        <fullName evidence="4">Secreted protein</fullName>
    </recommendedName>
</protein>
<organism evidence="2 3">
    <name type="scientific">Gnomoniopsis smithogilvyi</name>
    <dbReference type="NCBI Taxonomy" id="1191159"/>
    <lineage>
        <taxon>Eukaryota</taxon>
        <taxon>Fungi</taxon>
        <taxon>Dikarya</taxon>
        <taxon>Ascomycota</taxon>
        <taxon>Pezizomycotina</taxon>
        <taxon>Sordariomycetes</taxon>
        <taxon>Sordariomycetidae</taxon>
        <taxon>Diaporthales</taxon>
        <taxon>Gnomoniaceae</taxon>
        <taxon>Gnomoniopsis</taxon>
    </lineage>
</organism>
<evidence type="ECO:0000313" key="2">
    <source>
        <dbReference type="EMBL" id="KAJ4388605.1"/>
    </source>
</evidence>
<dbReference type="InterPro" id="IPR008979">
    <property type="entry name" value="Galactose-bd-like_sf"/>
</dbReference>
<dbReference type="Proteomes" id="UP001140453">
    <property type="component" value="Unassembled WGS sequence"/>
</dbReference>
<keyword evidence="1" id="KW-0732">Signal</keyword>
<accession>A0A9W8YR73</accession>
<feature type="signal peptide" evidence="1">
    <location>
        <begin position="1"/>
        <end position="23"/>
    </location>
</feature>
<sequence>MKGRVCTHVFPLVIQAILTYAVGIDDQVESDIDYGTFQNPSSNVRPRFRYWVNDASHNLSNVAEDVKALARAGAGGLELLGYYLYGDSGFYTTLEATIETDWTLHGFGSAAWNALQDTVLSTAKEKDLLVDLTIGPNQGAGVPAPYNDDGLLWDLAGFNLTIPKGTEYSTILPGWGGAHNFDTLVAATAGLVVDQNLTQTTLSSSSLTDLTSLVDSSGKLSHSFGNTAEGSEFVLFAFYQIHSERREVNSSVESVAAVPQSPIENWAQNGSWVVDHFSVAGAQLVIDFWNQSLLGGDATEEIPEVGNFLWEDSQEYSFQSNLLWTPQLPSVFEENRGYSFEKYIPLVFGQSGGGGLIPAFPTVYVLDEDDGGKSYIQDYQQTLTELNAEYLQTLTAWSTSLGAQFSAQVVYNLPMDMLANIPLVNAPECETLGFNHNIDGYRQFAGPANLAGKRIISSECGAVMNQVYQQPIPELLWDIKRSVAGGVNQFILHAYPVSGDYPETTWPGFTTFAYLFSEMHGPRQPAWDFYDEWLNWTARTQFIAQTGVPKVDLAFWMKSTDAYKNVTTQYTPLDLQTAGYTYEYLSPDNFGLTEAHVDDGVFAPTRQAFKALIIRANDSLTLSGVHGLADYANQGLPVILSGGIPSTTFGHNQVGNENLTATIEGLTQLNNVHVVPYENLASSLASLNIFPRTSIVSNGSWYTYWREDSAQSIKFVYVYNDATNIPLGGGMTTGNISFETTGTPFLYDAWTGEVTALSTFQQSETHTTLQLQLAGNQSVVIGFQPGAGNDSVLLGRERSVMKAARDAELSVSEASNLSNWTLTVESWAPPADIYDIEAGSIKANTSYTLNSLIPWSQISDSLRNISGRGYYYTTFSWPPTSNSTASGAFLDLGVIVHTARLSINGKFVPPLDPTWARVDVGNYLIDGVNEVNVVVSTPLGNALRSVWSELETSGKLATDTEPQPPSVADYGLVQDVKLIPY</sequence>
<dbReference type="AlphaFoldDB" id="A0A9W8YR73"/>
<evidence type="ECO:0008006" key="4">
    <source>
        <dbReference type="Google" id="ProtNLM"/>
    </source>
</evidence>
<dbReference type="SUPFAM" id="SSF49785">
    <property type="entry name" value="Galactose-binding domain-like"/>
    <property type="match status" value="1"/>
</dbReference>
<dbReference type="EMBL" id="JAPEVB010000004">
    <property type="protein sequence ID" value="KAJ4388605.1"/>
    <property type="molecule type" value="Genomic_DNA"/>
</dbReference>
<gene>
    <name evidence="2" type="ORF">N0V93_006063</name>
</gene>
<comment type="caution">
    <text evidence="2">The sequence shown here is derived from an EMBL/GenBank/DDBJ whole genome shotgun (WGS) entry which is preliminary data.</text>
</comment>
<evidence type="ECO:0000313" key="3">
    <source>
        <dbReference type="Proteomes" id="UP001140453"/>
    </source>
</evidence>
<dbReference type="Pfam" id="PF17132">
    <property type="entry name" value="Glyco_hydro_106"/>
    <property type="match status" value="1"/>
</dbReference>